<sequence length="56" mass="6101">MKTEVASAIAELERAFPDARVETTEDGQGGAYFLLEGIDLIPRRAESDSRRGFLSG</sequence>
<evidence type="ECO:0000313" key="2">
    <source>
        <dbReference type="Proteomes" id="UP000583556"/>
    </source>
</evidence>
<dbReference type="RefSeq" id="WP_169495289.1">
    <property type="nucleotide sequence ID" value="NZ_JABBGM010000017.1"/>
</dbReference>
<gene>
    <name evidence="1" type="ORF">HHL27_20650</name>
</gene>
<dbReference type="AlphaFoldDB" id="A0A7Y0GBF9"/>
<dbReference type="EMBL" id="JABBGM010000017">
    <property type="protein sequence ID" value="NML96080.1"/>
    <property type="molecule type" value="Genomic_DNA"/>
</dbReference>
<comment type="caution">
    <text evidence="1">The sequence shown here is derived from an EMBL/GenBank/DDBJ whole genome shotgun (WGS) entry which is preliminary data.</text>
</comment>
<organism evidence="1 2">
    <name type="scientific">Novosphingobium olei</name>
    <dbReference type="NCBI Taxonomy" id="2728851"/>
    <lineage>
        <taxon>Bacteria</taxon>
        <taxon>Pseudomonadati</taxon>
        <taxon>Pseudomonadota</taxon>
        <taxon>Alphaproteobacteria</taxon>
        <taxon>Sphingomonadales</taxon>
        <taxon>Sphingomonadaceae</taxon>
        <taxon>Novosphingobium</taxon>
    </lineage>
</organism>
<protein>
    <recommendedName>
        <fullName evidence="3">BolA family transcriptional regulator</fullName>
    </recommendedName>
</protein>
<reference evidence="1 2" key="1">
    <citation type="submission" date="2020-04" db="EMBL/GenBank/DDBJ databases">
        <title>Novosphingobium sp. TW-4 isolated from soil.</title>
        <authorList>
            <person name="Dahal R.H."/>
            <person name="Chaudhary D.K."/>
        </authorList>
    </citation>
    <scope>NUCLEOTIDE SEQUENCE [LARGE SCALE GENOMIC DNA]</scope>
    <source>
        <strain evidence="1 2">TW-4</strain>
    </source>
</reference>
<evidence type="ECO:0000313" key="1">
    <source>
        <dbReference type="EMBL" id="NML96080.1"/>
    </source>
</evidence>
<proteinExistence type="predicted"/>
<accession>A0A7Y0GBF9</accession>
<keyword evidence="2" id="KW-1185">Reference proteome</keyword>
<evidence type="ECO:0008006" key="3">
    <source>
        <dbReference type="Google" id="ProtNLM"/>
    </source>
</evidence>
<dbReference type="Proteomes" id="UP000583556">
    <property type="component" value="Unassembled WGS sequence"/>
</dbReference>
<name>A0A7Y0GBF9_9SPHN</name>